<gene>
    <name evidence="2" type="ORF">CEXT_673351</name>
</gene>
<keyword evidence="3" id="KW-1185">Reference proteome</keyword>
<keyword evidence="1" id="KW-1133">Transmembrane helix</keyword>
<reference evidence="2 3" key="1">
    <citation type="submission" date="2021-06" db="EMBL/GenBank/DDBJ databases">
        <title>Caerostris extrusa draft genome.</title>
        <authorList>
            <person name="Kono N."/>
            <person name="Arakawa K."/>
        </authorList>
    </citation>
    <scope>NUCLEOTIDE SEQUENCE [LARGE SCALE GENOMIC DNA]</scope>
</reference>
<evidence type="ECO:0000313" key="2">
    <source>
        <dbReference type="EMBL" id="GIZ02407.1"/>
    </source>
</evidence>
<dbReference type="EMBL" id="BPLR01018808">
    <property type="protein sequence ID" value="GIZ02407.1"/>
    <property type="molecule type" value="Genomic_DNA"/>
</dbReference>
<proteinExistence type="predicted"/>
<accession>A0AAV4Y8C3</accession>
<keyword evidence="1" id="KW-0472">Membrane</keyword>
<dbReference type="AlphaFoldDB" id="A0AAV4Y8C3"/>
<evidence type="ECO:0000256" key="1">
    <source>
        <dbReference type="SAM" id="Phobius"/>
    </source>
</evidence>
<feature type="transmembrane region" description="Helical" evidence="1">
    <location>
        <begin position="38"/>
        <end position="58"/>
    </location>
</feature>
<protein>
    <submittedName>
        <fullName evidence="2">Uncharacterized protein</fullName>
    </submittedName>
</protein>
<comment type="caution">
    <text evidence="2">The sequence shown here is derived from an EMBL/GenBank/DDBJ whole genome shotgun (WGS) entry which is preliminary data.</text>
</comment>
<organism evidence="2 3">
    <name type="scientific">Caerostris extrusa</name>
    <name type="common">Bark spider</name>
    <name type="synonym">Caerostris bankana</name>
    <dbReference type="NCBI Taxonomy" id="172846"/>
    <lineage>
        <taxon>Eukaryota</taxon>
        <taxon>Metazoa</taxon>
        <taxon>Ecdysozoa</taxon>
        <taxon>Arthropoda</taxon>
        <taxon>Chelicerata</taxon>
        <taxon>Arachnida</taxon>
        <taxon>Araneae</taxon>
        <taxon>Araneomorphae</taxon>
        <taxon>Entelegynae</taxon>
        <taxon>Araneoidea</taxon>
        <taxon>Araneidae</taxon>
        <taxon>Caerostris</taxon>
    </lineage>
</organism>
<feature type="transmembrane region" description="Helical" evidence="1">
    <location>
        <begin position="78"/>
        <end position="96"/>
    </location>
</feature>
<dbReference type="Proteomes" id="UP001054945">
    <property type="component" value="Unassembled WGS sequence"/>
</dbReference>
<keyword evidence="1" id="KW-0812">Transmembrane</keyword>
<evidence type="ECO:0000313" key="3">
    <source>
        <dbReference type="Proteomes" id="UP001054945"/>
    </source>
</evidence>
<sequence>MAVRWWSPFILQAGVIRDKGNGLPISKVVKKKKPSKTANAVVLKNSVFFFLFFAKTFWYRMPSFKDSFLNRYCRRYHIVLFLIVLLLVNLVLYIAFCSGLASKDPYPVIFVYLHQQHHNHPPTPKNPSIPFSLGTHRKVKEQARETEKEQKVAASAAELSVFSEQTAPLSTPENKSRGQNGRPLVGPFILQAGVIRDKDVIPYQKSLTKKEKKKKKIKKTEFLKTTAKPFPVSTVSSFDNFRNESSPLPLSDHAGLQDKLPHYATDILSPLIYSPVCSVAPSTRKGLKALGADAGTFCSLHLSPSLRLL</sequence>
<name>A0AAV4Y8C3_CAEEX</name>